<dbReference type="KEGG" id="pvac:HC248_01503"/>
<dbReference type="InterPro" id="IPR005064">
    <property type="entry name" value="BUG"/>
</dbReference>
<organism evidence="3 4">
    <name type="scientific">Polaromonas vacuolata</name>
    <dbReference type="NCBI Taxonomy" id="37448"/>
    <lineage>
        <taxon>Bacteria</taxon>
        <taxon>Pseudomonadati</taxon>
        <taxon>Pseudomonadota</taxon>
        <taxon>Betaproteobacteria</taxon>
        <taxon>Burkholderiales</taxon>
        <taxon>Comamonadaceae</taxon>
        <taxon>Polaromonas</taxon>
    </lineage>
</organism>
<evidence type="ECO:0000313" key="3">
    <source>
        <dbReference type="EMBL" id="QJC56201.1"/>
    </source>
</evidence>
<feature type="chain" id="PRO_5026315404" evidence="2">
    <location>
        <begin position="27"/>
        <end position="326"/>
    </location>
</feature>
<name>A0A6H2H8J6_9BURK</name>
<dbReference type="AlphaFoldDB" id="A0A6H2H8J6"/>
<evidence type="ECO:0000313" key="4">
    <source>
        <dbReference type="Proteomes" id="UP000502041"/>
    </source>
</evidence>
<dbReference type="SUPFAM" id="SSF53850">
    <property type="entry name" value="Periplasmic binding protein-like II"/>
    <property type="match status" value="1"/>
</dbReference>
<dbReference type="PANTHER" id="PTHR42928">
    <property type="entry name" value="TRICARBOXYLATE-BINDING PROTEIN"/>
    <property type="match status" value="1"/>
</dbReference>
<reference evidence="3 4" key="1">
    <citation type="submission" date="2020-04" db="EMBL/GenBank/DDBJ databases">
        <title>Complete genome of a Psychrophilic, Marine, Gas Vacuolate Bacterium Polaromonas vacuolata KCTC 22033T.</title>
        <authorList>
            <person name="Hwang K."/>
            <person name="Kim K.M."/>
        </authorList>
    </citation>
    <scope>NUCLEOTIDE SEQUENCE [LARGE SCALE GENOMIC DNA]</scope>
    <source>
        <strain evidence="3 4">KCTC 22033</strain>
    </source>
</reference>
<gene>
    <name evidence="3" type="ORF">HC248_01503</name>
</gene>
<dbReference type="InterPro" id="IPR042100">
    <property type="entry name" value="Bug_dom1"/>
</dbReference>
<evidence type="ECO:0000256" key="2">
    <source>
        <dbReference type="SAM" id="SignalP"/>
    </source>
</evidence>
<dbReference type="EMBL" id="CP051461">
    <property type="protein sequence ID" value="QJC56201.1"/>
    <property type="molecule type" value="Genomic_DNA"/>
</dbReference>
<dbReference type="Pfam" id="PF03401">
    <property type="entry name" value="TctC"/>
    <property type="match status" value="1"/>
</dbReference>
<evidence type="ECO:0000256" key="1">
    <source>
        <dbReference type="ARBA" id="ARBA00006987"/>
    </source>
</evidence>
<dbReference type="Proteomes" id="UP000502041">
    <property type="component" value="Chromosome"/>
</dbReference>
<dbReference type="Gene3D" id="3.40.190.10">
    <property type="entry name" value="Periplasmic binding protein-like II"/>
    <property type="match status" value="1"/>
</dbReference>
<dbReference type="PANTHER" id="PTHR42928:SF5">
    <property type="entry name" value="BLR1237 PROTEIN"/>
    <property type="match status" value="1"/>
</dbReference>
<dbReference type="CDD" id="cd13578">
    <property type="entry name" value="PBP2_Bug27"/>
    <property type="match status" value="1"/>
</dbReference>
<keyword evidence="4" id="KW-1185">Reference proteome</keyword>
<sequence>MRFTRRIIFTRMALAAAVAFSFSAHAADSWPSKPISLVVPFAAGGTTDILAREVGQKLNQALNQPFIIDNRPGAGGTLGASFVSKAPADGYTFLMATVAHTMAPGIYKTLPYDFSKDLVPVGLVALTPNVLLVNTAIPVKTVAELVAYIKANPGKVNYGSAGTGSTEHFSGEMFRAMTKSDISHIPYKGGAPMMTDLMGGQIQMAIETSPSAAPHVRSGRVRALAVTTMTRSNAYPGVPTLDESGVTGYDVTTWFALMAPRGTPPAITQRMNTELNKVLKSPDLMKRFEDQGVSAGDMTQAQLASFISTETTKWHKVAKSSGASAE</sequence>
<accession>A0A6H2H8J6</accession>
<comment type="similarity">
    <text evidence="1">Belongs to the UPF0065 (bug) family.</text>
</comment>
<protein>
    <submittedName>
        <fullName evidence="3">Uncharacterized protein</fullName>
    </submittedName>
</protein>
<dbReference type="PIRSF" id="PIRSF017082">
    <property type="entry name" value="YflP"/>
    <property type="match status" value="1"/>
</dbReference>
<feature type="signal peptide" evidence="2">
    <location>
        <begin position="1"/>
        <end position="26"/>
    </location>
</feature>
<keyword evidence="2" id="KW-0732">Signal</keyword>
<proteinExistence type="inferred from homology"/>
<dbReference type="Gene3D" id="3.40.190.150">
    <property type="entry name" value="Bordetella uptake gene, domain 1"/>
    <property type="match status" value="1"/>
</dbReference>